<feature type="region of interest" description="Disordered" evidence="2">
    <location>
        <begin position="313"/>
        <end position="337"/>
    </location>
</feature>
<gene>
    <name evidence="3" type="ORF">BT96DRAFT_1010137</name>
</gene>
<accession>A0A6A4GB59</accession>
<sequence>MTSQKAARGRTKGAKMYGTSELVKLVELTKAMLPLAGKGWTVVAEKYNKWVVNHNLPDRKTKALRNKFDVILNQAMDQPTGKGEHRQISDKKGSKDSSDSDDDVQLISAKLTTKKGTILTKLYKTEAALPSCAASCQNQANTLMEWINSSLDPNTQCKRDEECSMSSFQVMMLQNMQNQFNALQTQLNEEQCQADIAENNLQMERLLHCGSWSHCYRHCHHSSPTPSPSPPKSHRCRCSYSPTPSPRKSRNPSQKNNPRHSHSPQQSSADFNFTSHEPIKVDAAESNPSDALPTMDSSSRANLEALAGLASQLPPIPSNQTLNVRQDSNGWYNIDNH</sequence>
<evidence type="ECO:0000256" key="1">
    <source>
        <dbReference type="SAM" id="Coils"/>
    </source>
</evidence>
<name>A0A6A4GB59_9AGAR</name>
<dbReference type="OrthoDB" id="99432at2759"/>
<feature type="region of interest" description="Disordered" evidence="2">
    <location>
        <begin position="220"/>
        <end position="271"/>
    </location>
</feature>
<protein>
    <submittedName>
        <fullName evidence="3">Uncharacterized protein</fullName>
    </submittedName>
</protein>
<keyword evidence="1" id="KW-0175">Coiled coil</keyword>
<dbReference type="Proteomes" id="UP000799118">
    <property type="component" value="Unassembled WGS sequence"/>
</dbReference>
<organism evidence="3 4">
    <name type="scientific">Gymnopus androsaceus JB14</name>
    <dbReference type="NCBI Taxonomy" id="1447944"/>
    <lineage>
        <taxon>Eukaryota</taxon>
        <taxon>Fungi</taxon>
        <taxon>Dikarya</taxon>
        <taxon>Basidiomycota</taxon>
        <taxon>Agaricomycotina</taxon>
        <taxon>Agaricomycetes</taxon>
        <taxon>Agaricomycetidae</taxon>
        <taxon>Agaricales</taxon>
        <taxon>Marasmiineae</taxon>
        <taxon>Omphalotaceae</taxon>
        <taxon>Gymnopus</taxon>
    </lineage>
</organism>
<dbReference type="EMBL" id="ML771075">
    <property type="protein sequence ID" value="KAE9382717.1"/>
    <property type="molecule type" value="Genomic_DNA"/>
</dbReference>
<feature type="coiled-coil region" evidence="1">
    <location>
        <begin position="173"/>
        <end position="200"/>
    </location>
</feature>
<feature type="compositionally biased region" description="Polar residues" evidence="2">
    <location>
        <begin position="318"/>
        <end position="331"/>
    </location>
</feature>
<evidence type="ECO:0000256" key="2">
    <source>
        <dbReference type="SAM" id="MobiDB-lite"/>
    </source>
</evidence>
<evidence type="ECO:0000313" key="4">
    <source>
        <dbReference type="Proteomes" id="UP000799118"/>
    </source>
</evidence>
<evidence type="ECO:0000313" key="3">
    <source>
        <dbReference type="EMBL" id="KAE9382717.1"/>
    </source>
</evidence>
<dbReference type="AlphaFoldDB" id="A0A6A4GB59"/>
<proteinExistence type="predicted"/>
<feature type="compositionally biased region" description="Basic and acidic residues" evidence="2">
    <location>
        <begin position="82"/>
        <end position="98"/>
    </location>
</feature>
<feature type="region of interest" description="Disordered" evidence="2">
    <location>
        <begin position="74"/>
        <end position="102"/>
    </location>
</feature>
<reference evidence="3" key="1">
    <citation type="journal article" date="2019" name="Environ. Microbiol.">
        <title>Fungal ecological strategies reflected in gene transcription - a case study of two litter decomposers.</title>
        <authorList>
            <person name="Barbi F."/>
            <person name="Kohler A."/>
            <person name="Barry K."/>
            <person name="Baskaran P."/>
            <person name="Daum C."/>
            <person name="Fauchery L."/>
            <person name="Ihrmark K."/>
            <person name="Kuo A."/>
            <person name="LaButti K."/>
            <person name="Lipzen A."/>
            <person name="Morin E."/>
            <person name="Grigoriev I.V."/>
            <person name="Henrissat B."/>
            <person name="Lindahl B."/>
            <person name="Martin F."/>
        </authorList>
    </citation>
    <scope>NUCLEOTIDE SEQUENCE</scope>
    <source>
        <strain evidence="3">JB14</strain>
    </source>
</reference>
<keyword evidence="4" id="KW-1185">Reference proteome</keyword>